<keyword evidence="2 6" id="KW-1003">Cell membrane</keyword>
<proteinExistence type="inferred from homology"/>
<feature type="transmembrane region" description="Helical" evidence="6">
    <location>
        <begin position="602"/>
        <end position="622"/>
    </location>
</feature>
<evidence type="ECO:0000259" key="7">
    <source>
        <dbReference type="Pfam" id="PF02687"/>
    </source>
</evidence>
<keyword evidence="4 6" id="KW-1133">Transmembrane helix</keyword>
<dbReference type="Proteomes" id="UP000430692">
    <property type="component" value="Unassembled WGS sequence"/>
</dbReference>
<sequence>MTLKSLAFKNIRHHSSSYSAYFLSCIFAVLVFFLYASLLFHPILKNELFPDQFILFLYLVEAIVALFAFLFIGYSQSAFLRNRKQDIGLLQILGMPVRQVVRMIFWENILVGALAVLIGIFTGMIGSKFFFLAVSYVLRLPAPIPVNLSFGSIILTISFFFCLFLILSWISRFSLQKQSISQVLRERVQEKKKPKFSIWFVLLSLVSIAIAYWFSFTTSFAGITKNMIFILVFLFIGTYFGYTQLSIAVIALLEKLPKWFYRGTNLFLFSQLRFRLRDNARILFLVTIFTSIVLTAVGVCFTYYIESDTVGEEQAPYHISVVASPLNQAQMEKKIQSLGLKRTAHIQFQILQLKTTDRNKNMNNPVVYAISNTALNQLLQQEKRQKIMIHADEVIQIRNSGIWNKAQQKQEVQSFTVQQQQESFQWKWEKIMQGVLFNEHDQTRIMWAVSDATFAKLQKRGAGVIPVEGYRFSDPSKGKVLLEDMKKQFQSHNMNEKNSTGTILLQAFFRDLFSPLLFVSVFIGLLFFLAAGSILFFRLSIELPSERRQLELLNKLGLREEEANKILVRQIKLLFAIPFLVGSIHSFTGLTLFSFLLHRPVFASYLLVWFIYLVLGMLYYFWTKRSMLHAIGRFES</sequence>
<keyword evidence="5 6" id="KW-0472">Membrane</keyword>
<evidence type="ECO:0000256" key="6">
    <source>
        <dbReference type="PIRNR" id="PIRNR018968"/>
    </source>
</evidence>
<gene>
    <name evidence="8" type="ORF">GSM42_06560</name>
</gene>
<evidence type="ECO:0000256" key="5">
    <source>
        <dbReference type="ARBA" id="ARBA00023136"/>
    </source>
</evidence>
<evidence type="ECO:0000256" key="1">
    <source>
        <dbReference type="ARBA" id="ARBA00004651"/>
    </source>
</evidence>
<dbReference type="EMBL" id="WUUL01000003">
    <property type="protein sequence ID" value="MXQ53396.1"/>
    <property type="molecule type" value="Genomic_DNA"/>
</dbReference>
<organism evidence="8 9">
    <name type="scientific">Shimazuella alba</name>
    <dbReference type="NCBI Taxonomy" id="2690964"/>
    <lineage>
        <taxon>Bacteria</taxon>
        <taxon>Bacillati</taxon>
        <taxon>Bacillota</taxon>
        <taxon>Bacilli</taxon>
        <taxon>Bacillales</taxon>
        <taxon>Thermoactinomycetaceae</taxon>
        <taxon>Shimazuella</taxon>
    </lineage>
</organism>
<comment type="caution">
    <text evidence="8">The sequence shown here is derived from an EMBL/GenBank/DDBJ whole genome shotgun (WGS) entry which is preliminary data.</text>
</comment>
<feature type="transmembrane region" description="Helical" evidence="6">
    <location>
        <begin position="20"/>
        <end position="41"/>
    </location>
</feature>
<evidence type="ECO:0000256" key="2">
    <source>
        <dbReference type="ARBA" id="ARBA00022475"/>
    </source>
</evidence>
<dbReference type="InterPro" id="IPR052536">
    <property type="entry name" value="ABC-4_Integral_Memb_Prot"/>
</dbReference>
<feature type="transmembrane region" description="Helical" evidence="6">
    <location>
        <begin position="573"/>
        <end position="596"/>
    </location>
</feature>
<dbReference type="GO" id="GO:0055085">
    <property type="term" value="P:transmembrane transport"/>
    <property type="evidence" value="ECO:0007669"/>
    <property type="project" value="UniProtKB-UniRule"/>
</dbReference>
<evidence type="ECO:0000256" key="4">
    <source>
        <dbReference type="ARBA" id="ARBA00022989"/>
    </source>
</evidence>
<dbReference type="PANTHER" id="PTHR46795">
    <property type="entry name" value="ABC TRANSPORTER PERMEASE-RELATED-RELATED"/>
    <property type="match status" value="1"/>
</dbReference>
<dbReference type="GO" id="GO:0005886">
    <property type="term" value="C:plasma membrane"/>
    <property type="evidence" value="ECO:0007669"/>
    <property type="project" value="UniProtKB-SubCell"/>
</dbReference>
<accession>A0A6I4VUB6</accession>
<reference evidence="8 9" key="1">
    <citation type="submission" date="2019-12" db="EMBL/GenBank/DDBJ databases">
        <title>Whole-genome analyses of novel actinobacteria.</title>
        <authorList>
            <person name="Sahin N."/>
            <person name="Saygin H."/>
        </authorList>
    </citation>
    <scope>NUCLEOTIDE SEQUENCE [LARGE SCALE GENOMIC DNA]</scope>
    <source>
        <strain evidence="8 9">KC615</strain>
    </source>
</reference>
<dbReference type="AlphaFoldDB" id="A0A6I4VUB6"/>
<evidence type="ECO:0000313" key="8">
    <source>
        <dbReference type="EMBL" id="MXQ53396.1"/>
    </source>
</evidence>
<name>A0A6I4VUB6_9BACL</name>
<keyword evidence="3 6" id="KW-0812">Transmembrane</keyword>
<dbReference type="RefSeq" id="WP_160800743.1">
    <property type="nucleotide sequence ID" value="NZ_WUUL01000003.1"/>
</dbReference>
<evidence type="ECO:0000313" key="9">
    <source>
        <dbReference type="Proteomes" id="UP000430692"/>
    </source>
</evidence>
<protein>
    <submittedName>
        <fullName evidence="8">FtsX-like permease family protein</fullName>
    </submittedName>
</protein>
<feature type="transmembrane region" description="Helical" evidence="6">
    <location>
        <begin position="150"/>
        <end position="175"/>
    </location>
</feature>
<dbReference type="PANTHER" id="PTHR46795:SF1">
    <property type="entry name" value="ABC TRANSPORTER PERMEASE PROTEIN"/>
    <property type="match status" value="1"/>
</dbReference>
<dbReference type="Pfam" id="PF02687">
    <property type="entry name" value="FtsX"/>
    <property type="match status" value="1"/>
</dbReference>
<feature type="transmembrane region" description="Helical" evidence="6">
    <location>
        <begin position="227"/>
        <end position="253"/>
    </location>
</feature>
<feature type="domain" description="ABC3 transporter permease C-terminal" evidence="7">
    <location>
        <begin position="62"/>
        <end position="178"/>
    </location>
</feature>
<dbReference type="PIRSF" id="PIRSF018968">
    <property type="entry name" value="ABC_permease_BceB"/>
    <property type="match status" value="1"/>
</dbReference>
<feature type="transmembrane region" description="Helical" evidence="6">
    <location>
        <begin position="282"/>
        <end position="305"/>
    </location>
</feature>
<dbReference type="InterPro" id="IPR003838">
    <property type="entry name" value="ABC3_permease_C"/>
</dbReference>
<feature type="transmembrane region" description="Helical" evidence="6">
    <location>
        <begin position="109"/>
        <end position="138"/>
    </location>
</feature>
<keyword evidence="9" id="KW-1185">Reference proteome</keyword>
<evidence type="ECO:0000256" key="3">
    <source>
        <dbReference type="ARBA" id="ARBA00022692"/>
    </source>
</evidence>
<feature type="transmembrane region" description="Helical" evidence="6">
    <location>
        <begin position="53"/>
        <end position="74"/>
    </location>
</feature>
<comment type="subcellular location">
    <subcellularLocation>
        <location evidence="1 6">Cell membrane</location>
        <topology evidence="1 6">Multi-pass membrane protein</topology>
    </subcellularLocation>
</comment>
<keyword evidence="6" id="KW-0813">Transport</keyword>
<dbReference type="InterPro" id="IPR027022">
    <property type="entry name" value="ABC_permease_BceB-typ"/>
</dbReference>
<comment type="similarity">
    <text evidence="6">Belongs to the ABC-4 integral membrane protein family.</text>
</comment>
<feature type="transmembrane region" description="Helical" evidence="6">
    <location>
        <begin position="196"/>
        <end position="215"/>
    </location>
</feature>
<feature type="transmembrane region" description="Helical" evidence="6">
    <location>
        <begin position="516"/>
        <end position="539"/>
    </location>
</feature>